<proteinExistence type="predicted"/>
<name>A0A6G5A4D8_RHIMP</name>
<sequence>MPMPRLTAGLNKLKGLNFITGFSLVATAAQAKYAKCASTQPTQCSIQGWELHILRLETNVATTTATSGSGNIVVLENGIVQGRVCLGSQET</sequence>
<protein>
    <submittedName>
        <fullName evidence="1">Putative secreted protein</fullName>
    </submittedName>
</protein>
<organism evidence="1">
    <name type="scientific">Rhipicephalus microplus</name>
    <name type="common">Cattle tick</name>
    <name type="synonym">Boophilus microplus</name>
    <dbReference type="NCBI Taxonomy" id="6941"/>
    <lineage>
        <taxon>Eukaryota</taxon>
        <taxon>Metazoa</taxon>
        <taxon>Ecdysozoa</taxon>
        <taxon>Arthropoda</taxon>
        <taxon>Chelicerata</taxon>
        <taxon>Arachnida</taxon>
        <taxon>Acari</taxon>
        <taxon>Parasitiformes</taxon>
        <taxon>Ixodida</taxon>
        <taxon>Ixodoidea</taxon>
        <taxon>Ixodidae</taxon>
        <taxon>Rhipicephalinae</taxon>
        <taxon>Rhipicephalus</taxon>
        <taxon>Boophilus</taxon>
    </lineage>
</organism>
<dbReference type="EMBL" id="GIKN01002624">
    <property type="protein sequence ID" value="NIE44897.1"/>
    <property type="molecule type" value="Transcribed_RNA"/>
</dbReference>
<accession>A0A6G5A4D8</accession>
<dbReference type="AlphaFoldDB" id="A0A6G5A4D8"/>
<reference evidence="1" key="1">
    <citation type="submission" date="2020-03" db="EMBL/GenBank/DDBJ databases">
        <title>A transcriptome and proteome of the tick Rhipicephalus microplus shaped by the genetic composition of its hosts and developmental stage.</title>
        <authorList>
            <person name="Garcia G.R."/>
            <person name="Ribeiro J.M.C."/>
            <person name="Maruyama S.R."/>
            <person name="Gardinasse L.G."/>
            <person name="Nelson K."/>
            <person name="Ferreira B.R."/>
            <person name="Andrade T.G."/>
            <person name="Santos I.K.F.M."/>
        </authorList>
    </citation>
    <scope>NUCLEOTIDE SEQUENCE</scope>
    <source>
        <strain evidence="1">NSGR</strain>
        <tissue evidence="1">Salivary glands</tissue>
    </source>
</reference>
<evidence type="ECO:0000313" key="1">
    <source>
        <dbReference type="EMBL" id="NIE44897.1"/>
    </source>
</evidence>